<accession>A0A2K1KNV2</accession>
<dbReference type="EnsemblPlants" id="Pp3c4_17070V3.1">
    <property type="protein sequence ID" value="PAC:32922172.CDS.1"/>
    <property type="gene ID" value="Pp3c4_17070"/>
</dbReference>
<evidence type="ECO:0000313" key="3">
    <source>
        <dbReference type="Proteomes" id="UP000006727"/>
    </source>
</evidence>
<evidence type="ECO:0000313" key="1">
    <source>
        <dbReference type="EMBL" id="PNR55441.1"/>
    </source>
</evidence>
<reference evidence="1 3" key="1">
    <citation type="journal article" date="2008" name="Science">
        <title>The Physcomitrella genome reveals evolutionary insights into the conquest of land by plants.</title>
        <authorList>
            <person name="Rensing S."/>
            <person name="Lang D."/>
            <person name="Zimmer A."/>
            <person name="Terry A."/>
            <person name="Salamov A."/>
            <person name="Shapiro H."/>
            <person name="Nishiyama T."/>
            <person name="Perroud P.-F."/>
            <person name="Lindquist E."/>
            <person name="Kamisugi Y."/>
            <person name="Tanahashi T."/>
            <person name="Sakakibara K."/>
            <person name="Fujita T."/>
            <person name="Oishi K."/>
            <person name="Shin-I T."/>
            <person name="Kuroki Y."/>
            <person name="Toyoda A."/>
            <person name="Suzuki Y."/>
            <person name="Hashimoto A."/>
            <person name="Yamaguchi K."/>
            <person name="Sugano A."/>
            <person name="Kohara Y."/>
            <person name="Fujiyama A."/>
            <person name="Anterola A."/>
            <person name="Aoki S."/>
            <person name="Ashton N."/>
            <person name="Barbazuk W.B."/>
            <person name="Barker E."/>
            <person name="Bennetzen J."/>
            <person name="Bezanilla M."/>
            <person name="Blankenship R."/>
            <person name="Cho S.H."/>
            <person name="Dutcher S."/>
            <person name="Estelle M."/>
            <person name="Fawcett J.A."/>
            <person name="Gundlach H."/>
            <person name="Hanada K."/>
            <person name="Heyl A."/>
            <person name="Hicks K.A."/>
            <person name="Hugh J."/>
            <person name="Lohr M."/>
            <person name="Mayer K."/>
            <person name="Melkozernov A."/>
            <person name="Murata T."/>
            <person name="Nelson D."/>
            <person name="Pils B."/>
            <person name="Prigge M."/>
            <person name="Reiss B."/>
            <person name="Renner T."/>
            <person name="Rombauts S."/>
            <person name="Rushton P."/>
            <person name="Sanderfoot A."/>
            <person name="Schween G."/>
            <person name="Shiu S.-H."/>
            <person name="Stueber K."/>
            <person name="Theodoulou F.L."/>
            <person name="Tu H."/>
            <person name="Van de Peer Y."/>
            <person name="Verrier P.J."/>
            <person name="Waters E."/>
            <person name="Wood A."/>
            <person name="Yang L."/>
            <person name="Cove D."/>
            <person name="Cuming A."/>
            <person name="Hasebe M."/>
            <person name="Lucas S."/>
            <person name="Mishler D.B."/>
            <person name="Reski R."/>
            <person name="Grigoriev I."/>
            <person name="Quatrano R.S."/>
            <person name="Boore J.L."/>
        </authorList>
    </citation>
    <scope>NUCLEOTIDE SEQUENCE [LARGE SCALE GENOMIC DNA]</scope>
    <source>
        <strain evidence="2 3">cv. Gransden 2004</strain>
    </source>
</reference>
<reference evidence="2" key="3">
    <citation type="submission" date="2020-12" db="UniProtKB">
        <authorList>
            <consortium name="EnsemblPlants"/>
        </authorList>
    </citation>
    <scope>IDENTIFICATION</scope>
</reference>
<evidence type="ECO:0008006" key="4">
    <source>
        <dbReference type="Google" id="ProtNLM"/>
    </source>
</evidence>
<dbReference type="EMBL" id="ABEU02000004">
    <property type="protein sequence ID" value="PNR55441.1"/>
    <property type="molecule type" value="Genomic_DNA"/>
</dbReference>
<gene>
    <name evidence="1" type="ORF">PHYPA_006338</name>
</gene>
<proteinExistence type="predicted"/>
<organism evidence="1">
    <name type="scientific">Physcomitrium patens</name>
    <name type="common">Spreading-leaved earth moss</name>
    <name type="synonym">Physcomitrella patens</name>
    <dbReference type="NCBI Taxonomy" id="3218"/>
    <lineage>
        <taxon>Eukaryota</taxon>
        <taxon>Viridiplantae</taxon>
        <taxon>Streptophyta</taxon>
        <taxon>Embryophyta</taxon>
        <taxon>Bryophyta</taxon>
        <taxon>Bryophytina</taxon>
        <taxon>Bryopsida</taxon>
        <taxon>Funariidae</taxon>
        <taxon>Funariales</taxon>
        <taxon>Funariaceae</taxon>
        <taxon>Physcomitrium</taxon>
    </lineage>
</organism>
<evidence type="ECO:0000313" key="2">
    <source>
        <dbReference type="EnsemblPlants" id="PAC:32922172.CDS.1"/>
    </source>
</evidence>
<sequence length="77" mass="9036">MFIGDDTIDIQKTKEALEKRYKMLNLGQIKLYVGLQFVHAPKHMYIANLIKKFCLQRCNHCTTPMEESTQLHFSMDS</sequence>
<keyword evidence="3" id="KW-1185">Reference proteome</keyword>
<dbReference type="Proteomes" id="UP000006727">
    <property type="component" value="Chromosome 4"/>
</dbReference>
<protein>
    <recommendedName>
        <fullName evidence="4">Reverse transcriptase Ty1/copia-type domain-containing protein</fullName>
    </recommendedName>
</protein>
<dbReference type="InParanoid" id="A0A2K1KNV2"/>
<dbReference type="AlphaFoldDB" id="A0A2K1KNV2"/>
<name>A0A2K1KNV2_PHYPA</name>
<dbReference type="Gramene" id="Pp3c4_17070V3.1">
    <property type="protein sequence ID" value="PAC:32922172.CDS.1"/>
    <property type="gene ID" value="Pp3c4_17070"/>
</dbReference>
<reference evidence="1 3" key="2">
    <citation type="journal article" date="2018" name="Plant J.">
        <title>The Physcomitrella patens chromosome-scale assembly reveals moss genome structure and evolution.</title>
        <authorList>
            <person name="Lang D."/>
            <person name="Ullrich K.K."/>
            <person name="Murat F."/>
            <person name="Fuchs J."/>
            <person name="Jenkins J."/>
            <person name="Haas F.B."/>
            <person name="Piednoel M."/>
            <person name="Gundlach H."/>
            <person name="Van Bel M."/>
            <person name="Meyberg R."/>
            <person name="Vives C."/>
            <person name="Morata J."/>
            <person name="Symeonidi A."/>
            <person name="Hiss M."/>
            <person name="Muchero W."/>
            <person name="Kamisugi Y."/>
            <person name="Saleh O."/>
            <person name="Blanc G."/>
            <person name="Decker E.L."/>
            <person name="van Gessel N."/>
            <person name="Grimwood J."/>
            <person name="Hayes R.D."/>
            <person name="Graham S.W."/>
            <person name="Gunter L.E."/>
            <person name="McDaniel S.F."/>
            <person name="Hoernstein S.N.W."/>
            <person name="Larsson A."/>
            <person name="Li F.W."/>
            <person name="Perroud P.F."/>
            <person name="Phillips J."/>
            <person name="Ranjan P."/>
            <person name="Rokshar D.S."/>
            <person name="Rothfels C.J."/>
            <person name="Schneider L."/>
            <person name="Shu S."/>
            <person name="Stevenson D.W."/>
            <person name="Thummler F."/>
            <person name="Tillich M."/>
            <person name="Villarreal Aguilar J.C."/>
            <person name="Widiez T."/>
            <person name="Wong G.K."/>
            <person name="Wymore A."/>
            <person name="Zhang Y."/>
            <person name="Zimmer A.D."/>
            <person name="Quatrano R.S."/>
            <person name="Mayer K.F.X."/>
            <person name="Goodstein D."/>
            <person name="Casacuberta J.M."/>
            <person name="Vandepoele K."/>
            <person name="Reski R."/>
            <person name="Cuming A.C."/>
            <person name="Tuskan G.A."/>
            <person name="Maumus F."/>
            <person name="Salse J."/>
            <person name="Schmutz J."/>
            <person name="Rensing S.A."/>
        </authorList>
    </citation>
    <scope>NUCLEOTIDE SEQUENCE [LARGE SCALE GENOMIC DNA]</scope>
    <source>
        <strain evidence="2 3">cv. Gransden 2004</strain>
    </source>
</reference>